<evidence type="ECO:0000313" key="2">
    <source>
        <dbReference type="EMBL" id="MDT0472790.1"/>
    </source>
</evidence>
<protein>
    <submittedName>
        <fullName evidence="2">CHAP domain-containing protein</fullName>
    </submittedName>
</protein>
<evidence type="ECO:0000259" key="1">
    <source>
        <dbReference type="Pfam" id="PF05257"/>
    </source>
</evidence>
<comment type="caution">
    <text evidence="2">The sequence shown here is derived from an EMBL/GenBank/DDBJ whole genome shotgun (WGS) entry which is preliminary data.</text>
</comment>
<gene>
    <name evidence="2" type="ORF">RM863_11700</name>
</gene>
<dbReference type="Proteomes" id="UP001180489">
    <property type="component" value="Unassembled WGS sequence"/>
</dbReference>
<dbReference type="EMBL" id="JAVRFF010000011">
    <property type="protein sequence ID" value="MDT0472790.1"/>
    <property type="molecule type" value="Genomic_DNA"/>
</dbReference>
<name>A0ABU2UHP9_9ACTN</name>
<feature type="domain" description="Peptidase C51" evidence="1">
    <location>
        <begin position="35"/>
        <end position="121"/>
    </location>
</feature>
<sequence length="266" mass="28420">MASTGSAMLKAATSDLGFKEGKSNDTKFGKWYGLNYNPYCDMAISYWAEQSGNADVVGKFAYCPSHVNWFKARGQWHSRSAAAKAGDIVFFDWDGDGVADHVGIVEKDAKADANLTTIEANTSAGTAGSQSNGDGVYRRTRYRSSVLGFGRPAYKATSVIDKIKETVSSKKPKVSLSAIIYAANTDPSKPQGHASRPADTKLVEGALKAEGLLAAKWAADGSYGTTTITAYGKWQRLKKVGRPYDGIPGKASLTALGKKYGFTVTK</sequence>
<accession>A0ABU2UHP9</accession>
<dbReference type="InterPro" id="IPR007921">
    <property type="entry name" value="CHAP_dom"/>
</dbReference>
<dbReference type="SUPFAM" id="SSF47090">
    <property type="entry name" value="PGBD-like"/>
    <property type="match status" value="1"/>
</dbReference>
<dbReference type="InterPro" id="IPR036365">
    <property type="entry name" value="PGBD-like_sf"/>
</dbReference>
<keyword evidence="3" id="KW-1185">Reference proteome</keyword>
<proteinExistence type="predicted"/>
<organism evidence="2 3">
    <name type="scientific">Streptomyces hintoniae</name>
    <dbReference type="NCBI Taxonomy" id="3075521"/>
    <lineage>
        <taxon>Bacteria</taxon>
        <taxon>Bacillati</taxon>
        <taxon>Actinomycetota</taxon>
        <taxon>Actinomycetes</taxon>
        <taxon>Kitasatosporales</taxon>
        <taxon>Streptomycetaceae</taxon>
        <taxon>Streptomyces</taxon>
    </lineage>
</organism>
<dbReference type="RefSeq" id="WP_311634939.1">
    <property type="nucleotide sequence ID" value="NZ_JAVRFF010000011.1"/>
</dbReference>
<reference evidence="2" key="1">
    <citation type="submission" date="2024-05" db="EMBL/GenBank/DDBJ databases">
        <title>30 novel species of actinomycetes from the DSMZ collection.</title>
        <authorList>
            <person name="Nouioui I."/>
        </authorList>
    </citation>
    <scope>NUCLEOTIDE SEQUENCE</scope>
    <source>
        <strain evidence="2">DSM 41014</strain>
    </source>
</reference>
<dbReference type="Pfam" id="PF05257">
    <property type="entry name" value="CHAP"/>
    <property type="match status" value="1"/>
</dbReference>
<evidence type="ECO:0000313" key="3">
    <source>
        <dbReference type="Proteomes" id="UP001180489"/>
    </source>
</evidence>